<comment type="caution">
    <text evidence="3">The sequence shown here is derived from an EMBL/GenBank/DDBJ whole genome shotgun (WGS) entry which is preliminary data.</text>
</comment>
<name>A0A010Z4I0_9ACTN</name>
<dbReference type="EMBL" id="JFBT01000001">
    <property type="protein sequence ID" value="EXG82248.1"/>
    <property type="molecule type" value="Genomic_DNA"/>
</dbReference>
<gene>
    <name evidence="3" type="ORF">CryarDRAFT_3410</name>
</gene>
<dbReference type="Pfam" id="PF13581">
    <property type="entry name" value="HATPase_c_2"/>
    <property type="match status" value="1"/>
</dbReference>
<evidence type="ECO:0000259" key="2">
    <source>
        <dbReference type="Pfam" id="PF13581"/>
    </source>
</evidence>
<reference evidence="3 4" key="1">
    <citation type="submission" date="2013-07" db="EMBL/GenBank/DDBJ databases">
        <authorList>
            <consortium name="DOE Joint Genome Institute"/>
            <person name="Eisen J."/>
            <person name="Huntemann M."/>
            <person name="Han J."/>
            <person name="Chen A."/>
            <person name="Kyrpides N."/>
            <person name="Mavromatis K."/>
            <person name="Markowitz V."/>
            <person name="Palaniappan K."/>
            <person name="Ivanova N."/>
            <person name="Schaumberg A."/>
            <person name="Pati A."/>
            <person name="Liolios K."/>
            <person name="Nordberg H.P."/>
            <person name="Cantor M.N."/>
            <person name="Hua S.X."/>
            <person name="Woyke T."/>
        </authorList>
    </citation>
    <scope>NUCLEOTIDE SEQUENCE [LARGE SCALE GENOMIC DNA]</scope>
    <source>
        <strain evidence="3 4">DSM 44712</strain>
    </source>
</reference>
<evidence type="ECO:0000256" key="1">
    <source>
        <dbReference type="ARBA" id="ARBA00022527"/>
    </source>
</evidence>
<keyword evidence="1" id="KW-0808">Transferase</keyword>
<dbReference type="CDD" id="cd16936">
    <property type="entry name" value="HATPase_RsbW-like"/>
    <property type="match status" value="1"/>
</dbReference>
<keyword evidence="4" id="KW-1185">Reference proteome</keyword>
<dbReference type="InterPro" id="IPR050267">
    <property type="entry name" value="Anti-sigma-factor_SerPK"/>
</dbReference>
<dbReference type="Proteomes" id="UP000021053">
    <property type="component" value="Unassembled WGS sequence"/>
</dbReference>
<organism evidence="3 4">
    <name type="scientific">Cryptosporangium arvum DSM 44712</name>
    <dbReference type="NCBI Taxonomy" id="927661"/>
    <lineage>
        <taxon>Bacteria</taxon>
        <taxon>Bacillati</taxon>
        <taxon>Actinomycetota</taxon>
        <taxon>Actinomycetes</taxon>
        <taxon>Cryptosporangiales</taxon>
        <taxon>Cryptosporangiaceae</taxon>
        <taxon>Cryptosporangium</taxon>
    </lineage>
</organism>
<dbReference type="Gene3D" id="3.30.565.10">
    <property type="entry name" value="Histidine kinase-like ATPase, C-terminal domain"/>
    <property type="match status" value="1"/>
</dbReference>
<keyword evidence="1" id="KW-0723">Serine/threonine-protein kinase</keyword>
<dbReference type="RefSeq" id="WP_035851928.1">
    <property type="nucleotide sequence ID" value="NZ_KK073874.1"/>
</dbReference>
<dbReference type="PANTHER" id="PTHR35526">
    <property type="entry name" value="ANTI-SIGMA-F FACTOR RSBW-RELATED"/>
    <property type="match status" value="1"/>
</dbReference>
<evidence type="ECO:0000313" key="4">
    <source>
        <dbReference type="Proteomes" id="UP000021053"/>
    </source>
</evidence>
<dbReference type="OrthoDB" id="3297757at2"/>
<keyword evidence="1" id="KW-0418">Kinase</keyword>
<sequence>MPPLPTASLPARRVQLRRWVLSSDAELQELRRGVFHAVTGRPLPSDVGLDGVAERMVLVASELATNALRHGRPPTVVTLFSTNDSYVLDVVDHDPHRVPEYAEGRPPGAGGLGLKLARDLASELGWYIDDDGAGSVKHVWARFFAPPAGS</sequence>
<proteinExistence type="predicted"/>
<dbReference type="InterPro" id="IPR036890">
    <property type="entry name" value="HATPase_C_sf"/>
</dbReference>
<dbReference type="AlphaFoldDB" id="A0A010Z4I0"/>
<dbReference type="GO" id="GO:0004674">
    <property type="term" value="F:protein serine/threonine kinase activity"/>
    <property type="evidence" value="ECO:0007669"/>
    <property type="project" value="UniProtKB-KW"/>
</dbReference>
<dbReference type="SUPFAM" id="SSF55874">
    <property type="entry name" value="ATPase domain of HSP90 chaperone/DNA topoisomerase II/histidine kinase"/>
    <property type="match status" value="1"/>
</dbReference>
<accession>A0A010Z4I0</accession>
<evidence type="ECO:0000313" key="3">
    <source>
        <dbReference type="EMBL" id="EXG82248.1"/>
    </source>
</evidence>
<protein>
    <recommendedName>
        <fullName evidence="2">Histidine kinase/HSP90-like ATPase domain-containing protein</fullName>
    </recommendedName>
</protein>
<dbReference type="HOGENOM" id="CLU_090336_25_0_11"/>
<dbReference type="PATRIC" id="fig|927661.3.peg.3368"/>
<dbReference type="PANTHER" id="PTHR35526:SF3">
    <property type="entry name" value="ANTI-SIGMA-F FACTOR RSBW"/>
    <property type="match status" value="1"/>
</dbReference>
<feature type="domain" description="Histidine kinase/HSP90-like ATPase" evidence="2">
    <location>
        <begin position="52"/>
        <end position="131"/>
    </location>
</feature>
<dbReference type="InterPro" id="IPR003594">
    <property type="entry name" value="HATPase_dom"/>
</dbReference>